<proteinExistence type="predicted"/>
<dbReference type="OrthoDB" id="1668230at2759"/>
<protein>
    <submittedName>
        <fullName evidence="2">Uncharacterized protein</fullName>
    </submittedName>
</protein>
<gene>
    <name evidence="2" type="ORF">Vbra_8225</name>
</gene>
<evidence type="ECO:0000256" key="1">
    <source>
        <dbReference type="SAM" id="MobiDB-lite"/>
    </source>
</evidence>
<dbReference type="SUPFAM" id="SSF47923">
    <property type="entry name" value="Ypt/Rab-GAP domain of gyp1p"/>
    <property type="match status" value="1"/>
</dbReference>
<sequence>MTLSVKRLIEKLRAASVATAGRKKGATIKRRRGPFVRKPPPAAAATTAATTARASPCEGELFACIQDKGGRDAICALCEAKEDEAIRASQELRWNFEGRLIHFHDMDEPTIISVPHFTTPANSRPINPPTPPHTNKTSTNSTMSCPTLLQESWTGVVPCLPVSVQLAFVGFGPPTSPLLMAEDVRRTRQDYALFQAEDTQDDLKAVLAHYCAKRHTEIRSYKQGINEIPAPFCLLQPYPSRPQLLGCLDMLIPEMIREAERLRTEWEFDVSLRTKFVHVPSMDEPSISRPRPTPVPNFKACGPAMPAIAPNTNKASTNTTNTIDSSSTNTNTNMLREAWAGMVGVWEGVVRAIRGCSCTSPTHI</sequence>
<dbReference type="EMBL" id="CDMY01000314">
    <property type="protein sequence ID" value="CEM01946.1"/>
    <property type="molecule type" value="Genomic_DNA"/>
</dbReference>
<dbReference type="VEuPathDB" id="CryptoDB:Vbra_8225"/>
<keyword evidence="3" id="KW-1185">Reference proteome</keyword>
<dbReference type="InterPro" id="IPR035969">
    <property type="entry name" value="Rab-GAP_TBC_sf"/>
</dbReference>
<dbReference type="Gene3D" id="1.10.8.270">
    <property type="entry name" value="putative rabgap domain of human tbc1 domain family member 14 like domains"/>
    <property type="match status" value="1"/>
</dbReference>
<reference evidence="2 3" key="1">
    <citation type="submission" date="2014-11" db="EMBL/GenBank/DDBJ databases">
        <authorList>
            <person name="Zhu J."/>
            <person name="Qi W."/>
            <person name="Song R."/>
        </authorList>
    </citation>
    <scope>NUCLEOTIDE SEQUENCE [LARGE SCALE GENOMIC DNA]</scope>
</reference>
<dbReference type="AlphaFoldDB" id="A0A0G4ETL1"/>
<feature type="region of interest" description="Disordered" evidence="1">
    <location>
        <begin position="309"/>
        <end position="330"/>
    </location>
</feature>
<dbReference type="InParanoid" id="A0A0G4ETL1"/>
<feature type="compositionally biased region" description="Low complexity" evidence="1">
    <location>
        <begin position="311"/>
        <end position="330"/>
    </location>
</feature>
<evidence type="ECO:0000313" key="3">
    <source>
        <dbReference type="Proteomes" id="UP000041254"/>
    </source>
</evidence>
<organism evidence="2 3">
    <name type="scientific">Vitrella brassicaformis (strain CCMP3155)</name>
    <dbReference type="NCBI Taxonomy" id="1169540"/>
    <lineage>
        <taxon>Eukaryota</taxon>
        <taxon>Sar</taxon>
        <taxon>Alveolata</taxon>
        <taxon>Colpodellida</taxon>
        <taxon>Vitrellaceae</taxon>
        <taxon>Vitrella</taxon>
    </lineage>
</organism>
<name>A0A0G4ETL1_VITBC</name>
<accession>A0A0G4ETL1</accession>
<dbReference type="Proteomes" id="UP000041254">
    <property type="component" value="Unassembled WGS sequence"/>
</dbReference>
<evidence type="ECO:0000313" key="2">
    <source>
        <dbReference type="EMBL" id="CEM01946.1"/>
    </source>
</evidence>
<feature type="region of interest" description="Disordered" evidence="1">
    <location>
        <begin position="117"/>
        <end position="141"/>
    </location>
</feature>